<dbReference type="Proteomes" id="UP000603141">
    <property type="component" value="Unassembled WGS sequence"/>
</dbReference>
<keyword evidence="2" id="KW-1185">Reference proteome</keyword>
<organism evidence="1 2">
    <name type="scientific">Luteolibacter pohnpeiensis</name>
    <dbReference type="NCBI Taxonomy" id="454153"/>
    <lineage>
        <taxon>Bacteria</taxon>
        <taxon>Pseudomonadati</taxon>
        <taxon>Verrucomicrobiota</taxon>
        <taxon>Verrucomicrobiia</taxon>
        <taxon>Verrucomicrobiales</taxon>
        <taxon>Verrucomicrobiaceae</taxon>
        <taxon>Luteolibacter</taxon>
    </lineage>
</organism>
<dbReference type="InterPro" id="IPR009003">
    <property type="entry name" value="Peptidase_S1_PA"/>
</dbReference>
<dbReference type="Pfam" id="PF13365">
    <property type="entry name" value="Trypsin_2"/>
    <property type="match status" value="1"/>
</dbReference>
<dbReference type="SUPFAM" id="SSF50494">
    <property type="entry name" value="Trypsin-like serine proteases"/>
    <property type="match status" value="1"/>
</dbReference>
<evidence type="ECO:0000313" key="1">
    <source>
        <dbReference type="EMBL" id="MBK1881953.1"/>
    </source>
</evidence>
<protein>
    <submittedName>
        <fullName evidence="1">Trypsin-like peptidase domain-containing protein</fullName>
    </submittedName>
</protein>
<dbReference type="InterPro" id="IPR039245">
    <property type="entry name" value="TYSND1/DEG15"/>
</dbReference>
<dbReference type="PANTHER" id="PTHR21004:SF0">
    <property type="entry name" value="PEROXISOMAL LEADER PEPTIDE-PROCESSING PROTEASE"/>
    <property type="match status" value="1"/>
</dbReference>
<reference evidence="1" key="1">
    <citation type="submission" date="2021-01" db="EMBL/GenBank/DDBJ databases">
        <title>Modified the classification status of verrucomicrobia.</title>
        <authorList>
            <person name="Feng X."/>
        </authorList>
    </citation>
    <scope>NUCLEOTIDE SEQUENCE</scope>
    <source>
        <strain evidence="1">KCTC 22041</strain>
    </source>
</reference>
<dbReference type="GO" id="GO:0016485">
    <property type="term" value="P:protein processing"/>
    <property type="evidence" value="ECO:0007669"/>
    <property type="project" value="InterPro"/>
</dbReference>
<dbReference type="AlphaFoldDB" id="A0A934S4X4"/>
<sequence length="160" mass="16915">MATADHVTGRQNLASYRLNTEAVTVTSHTAKTAPIGAAYSRDERVDMAAFSCDLDLKPLPIASEPPAIGENIFTLGHPLGDEFTLSSGIVSGYRYDDSPLMQITAPISPGSSGGPVLNQWGELVGLVSSYKPGAQNLNLVVPLSELLALRSRIHGLARTV</sequence>
<dbReference type="RefSeq" id="WP_200268622.1">
    <property type="nucleotide sequence ID" value="NZ_JAENIJ010000007.1"/>
</dbReference>
<proteinExistence type="predicted"/>
<evidence type="ECO:0000313" key="2">
    <source>
        <dbReference type="Proteomes" id="UP000603141"/>
    </source>
</evidence>
<dbReference type="PANTHER" id="PTHR21004">
    <property type="entry name" value="SERINE PROTEASE-RELATED"/>
    <property type="match status" value="1"/>
</dbReference>
<dbReference type="EMBL" id="JAENIJ010000007">
    <property type="protein sequence ID" value="MBK1881953.1"/>
    <property type="molecule type" value="Genomic_DNA"/>
</dbReference>
<accession>A0A934S4X4</accession>
<gene>
    <name evidence="1" type="ORF">JIN85_05975</name>
</gene>
<dbReference type="GO" id="GO:0004252">
    <property type="term" value="F:serine-type endopeptidase activity"/>
    <property type="evidence" value="ECO:0007669"/>
    <property type="project" value="InterPro"/>
</dbReference>
<name>A0A934S4X4_9BACT</name>
<comment type="caution">
    <text evidence="1">The sequence shown here is derived from an EMBL/GenBank/DDBJ whole genome shotgun (WGS) entry which is preliminary data.</text>
</comment>
<dbReference type="Gene3D" id="2.40.10.120">
    <property type="match status" value="1"/>
</dbReference>